<dbReference type="PANTHER" id="PTHR45717">
    <property type="entry name" value="OS12G0527900 PROTEIN"/>
    <property type="match status" value="1"/>
</dbReference>
<evidence type="ECO:0008006" key="6">
    <source>
        <dbReference type="Google" id="ProtNLM"/>
    </source>
</evidence>
<dbReference type="GO" id="GO:0003729">
    <property type="term" value="F:mRNA binding"/>
    <property type="evidence" value="ECO:0007669"/>
    <property type="project" value="UniProtKB-ARBA"/>
</dbReference>
<dbReference type="Pfam" id="PF01535">
    <property type="entry name" value="PPR"/>
    <property type="match status" value="2"/>
</dbReference>
<sequence>MISPKPKQDTKSNKNTLRSVSKKSLKMQFKAAAGFNLSRFHSSWTWRFVLSQSYSTNKATLINGSYSGGGDLKKRILKVVSSGVNPTRSVLENWVDEGRRVCLNELRVIIRQLMKRRRFGPALEILNWMETQHCSQMSPYDYARRQELTVKEHGRIEAERYFESLTSTVSLKAASLPLLHCYVEERSTEKAEAFMLKINKLGLALSPHPFNEMMKLYKATSQYQKVPSVILQMKQNRITLNVLSYNLWMDACGELSGVESAEMVYKEMLSNQNVEVGWSSLATLANIYKKAGLTDKAVLALKTAEKKISNSNHYPYFFLITQYASLKNKDGVHRVWEASKAVNSPITCANYMCILSSLVKLGDMREAERTFVEWESQCRTYDIRVSNILLGGYMRNGSVEKAELLHYRTLEKGGCPNSKTWEILVEGWIRSQQMDKAIDALKSGLASLKHYEWRPSPSIAVAISEYFEETRNFEKAMEFLTTLRHFGLANLQVYKSLLRMQTSREESPLYILEMMQNDGIDMDDETSAIYAGILHCEN</sequence>
<evidence type="ECO:0000256" key="2">
    <source>
        <dbReference type="ARBA" id="ARBA00022737"/>
    </source>
</evidence>
<dbReference type="AlphaFoldDB" id="A0A9J6ASE9"/>
<dbReference type="OrthoDB" id="1146105at2759"/>
<dbReference type="PROSITE" id="PS51375">
    <property type="entry name" value="PPR"/>
    <property type="match status" value="1"/>
</dbReference>
<comment type="caution">
    <text evidence="4">The sequence shown here is derived from an EMBL/GenBank/DDBJ whole genome shotgun (WGS) entry which is preliminary data.</text>
</comment>
<dbReference type="PANTHER" id="PTHR45717:SF13">
    <property type="entry name" value="OS02G0796400 PROTEIN"/>
    <property type="match status" value="1"/>
</dbReference>
<proteinExistence type="inferred from homology"/>
<dbReference type="InterPro" id="IPR011990">
    <property type="entry name" value="TPR-like_helical_dom_sf"/>
</dbReference>
<organism evidence="4 5">
    <name type="scientific">Solanum commersonii</name>
    <name type="common">Commerson's wild potato</name>
    <name type="synonym">Commerson's nightshade</name>
    <dbReference type="NCBI Taxonomy" id="4109"/>
    <lineage>
        <taxon>Eukaryota</taxon>
        <taxon>Viridiplantae</taxon>
        <taxon>Streptophyta</taxon>
        <taxon>Embryophyta</taxon>
        <taxon>Tracheophyta</taxon>
        <taxon>Spermatophyta</taxon>
        <taxon>Magnoliopsida</taxon>
        <taxon>eudicotyledons</taxon>
        <taxon>Gunneridae</taxon>
        <taxon>Pentapetalae</taxon>
        <taxon>asterids</taxon>
        <taxon>lamiids</taxon>
        <taxon>Solanales</taxon>
        <taxon>Solanaceae</taxon>
        <taxon>Solanoideae</taxon>
        <taxon>Solaneae</taxon>
        <taxon>Solanum</taxon>
    </lineage>
</organism>
<name>A0A9J6ASE9_SOLCO</name>
<keyword evidence="2" id="KW-0677">Repeat</keyword>
<dbReference type="EMBL" id="JACXVP010000002">
    <property type="protein sequence ID" value="KAG5627241.1"/>
    <property type="molecule type" value="Genomic_DNA"/>
</dbReference>
<protein>
    <recommendedName>
        <fullName evidence="6">Pentatricopeptide repeat-containing protein</fullName>
    </recommendedName>
</protein>
<keyword evidence="5" id="KW-1185">Reference proteome</keyword>
<evidence type="ECO:0000313" key="4">
    <source>
        <dbReference type="EMBL" id="KAG5627241.1"/>
    </source>
</evidence>
<accession>A0A9J6ASE9</accession>
<dbReference type="SUPFAM" id="SSF81901">
    <property type="entry name" value="HCP-like"/>
    <property type="match status" value="1"/>
</dbReference>
<dbReference type="GO" id="GO:0005739">
    <property type="term" value="C:mitochondrion"/>
    <property type="evidence" value="ECO:0007669"/>
    <property type="project" value="TreeGrafter"/>
</dbReference>
<evidence type="ECO:0000256" key="3">
    <source>
        <dbReference type="PROSITE-ProRule" id="PRU00708"/>
    </source>
</evidence>
<feature type="repeat" description="PPR" evidence="3">
    <location>
        <begin position="382"/>
        <end position="416"/>
    </location>
</feature>
<reference evidence="4 5" key="1">
    <citation type="submission" date="2020-09" db="EMBL/GenBank/DDBJ databases">
        <title>De no assembly of potato wild relative species, Solanum commersonii.</title>
        <authorList>
            <person name="Cho K."/>
        </authorList>
    </citation>
    <scope>NUCLEOTIDE SEQUENCE [LARGE SCALE GENOMIC DNA]</scope>
    <source>
        <strain evidence="4">LZ3.2</strain>
        <tissue evidence="4">Leaf</tissue>
    </source>
</reference>
<dbReference type="Pfam" id="PF13812">
    <property type="entry name" value="PPR_3"/>
    <property type="match status" value="1"/>
</dbReference>
<evidence type="ECO:0000256" key="1">
    <source>
        <dbReference type="ARBA" id="ARBA00007626"/>
    </source>
</evidence>
<dbReference type="Gene3D" id="1.25.40.10">
    <property type="entry name" value="Tetratricopeptide repeat domain"/>
    <property type="match status" value="2"/>
</dbReference>
<dbReference type="InterPro" id="IPR002885">
    <property type="entry name" value="PPR_rpt"/>
</dbReference>
<gene>
    <name evidence="4" type="ORF">H5410_012459</name>
</gene>
<comment type="similarity">
    <text evidence="1">Belongs to the PPR family. P subfamily.</text>
</comment>
<dbReference type="Proteomes" id="UP000824120">
    <property type="component" value="Chromosome 2"/>
</dbReference>
<evidence type="ECO:0000313" key="5">
    <source>
        <dbReference type="Proteomes" id="UP000824120"/>
    </source>
</evidence>